<gene>
    <name evidence="3" type="ORF">FYJ39_10410</name>
</gene>
<reference evidence="3 4" key="1">
    <citation type="submission" date="2019-08" db="EMBL/GenBank/DDBJ databases">
        <title>In-depth cultivation of the pig gut microbiome towards novel bacterial diversity and tailored functional studies.</title>
        <authorList>
            <person name="Wylensek D."/>
            <person name="Hitch T.C.A."/>
            <person name="Clavel T."/>
        </authorList>
    </citation>
    <scope>NUCLEOTIDE SEQUENCE [LARGE SCALE GENOMIC DNA]</scope>
    <source>
        <strain evidence="3 4">WCA-389-WT-23D1</strain>
    </source>
</reference>
<name>A0A7X2NLN3_9CLOT</name>
<dbReference type="AlphaFoldDB" id="A0A7X2NLN3"/>
<dbReference type="Proteomes" id="UP000429958">
    <property type="component" value="Unassembled WGS sequence"/>
</dbReference>
<organism evidence="3 4">
    <name type="scientific">Clostridium porci</name>
    <dbReference type="NCBI Taxonomy" id="2605778"/>
    <lineage>
        <taxon>Bacteria</taxon>
        <taxon>Bacillati</taxon>
        <taxon>Bacillota</taxon>
        <taxon>Clostridia</taxon>
        <taxon>Eubacteriales</taxon>
        <taxon>Clostridiaceae</taxon>
        <taxon>Clostridium</taxon>
    </lineage>
</organism>
<feature type="coiled-coil region" evidence="1">
    <location>
        <begin position="92"/>
        <end position="119"/>
    </location>
</feature>
<accession>A0A7X2NLN3</accession>
<evidence type="ECO:0000313" key="3">
    <source>
        <dbReference type="EMBL" id="MSS36981.1"/>
    </source>
</evidence>
<dbReference type="EMBL" id="VUMD01000008">
    <property type="protein sequence ID" value="MSS36981.1"/>
    <property type="molecule type" value="Genomic_DNA"/>
</dbReference>
<feature type="transmembrane region" description="Helical" evidence="2">
    <location>
        <begin position="147"/>
        <end position="169"/>
    </location>
</feature>
<evidence type="ECO:0000256" key="1">
    <source>
        <dbReference type="SAM" id="Coils"/>
    </source>
</evidence>
<protein>
    <recommendedName>
        <fullName evidence="5">ATPase involved in DNA repair</fullName>
    </recommendedName>
</protein>
<feature type="coiled-coil region" evidence="1">
    <location>
        <begin position="243"/>
        <end position="318"/>
    </location>
</feature>
<comment type="caution">
    <text evidence="3">The sequence shown here is derived from an EMBL/GenBank/DDBJ whole genome shotgun (WGS) entry which is preliminary data.</text>
</comment>
<evidence type="ECO:0008006" key="5">
    <source>
        <dbReference type="Google" id="ProtNLM"/>
    </source>
</evidence>
<keyword evidence="2" id="KW-1133">Transmembrane helix</keyword>
<dbReference type="RefSeq" id="WP_328597541.1">
    <property type="nucleotide sequence ID" value="NZ_VUMD01000008.1"/>
</dbReference>
<keyword evidence="2" id="KW-0472">Membrane</keyword>
<keyword evidence="1" id="KW-0175">Coiled coil</keyword>
<evidence type="ECO:0000313" key="4">
    <source>
        <dbReference type="Proteomes" id="UP000429958"/>
    </source>
</evidence>
<proteinExistence type="predicted"/>
<feature type="transmembrane region" description="Helical" evidence="2">
    <location>
        <begin position="175"/>
        <end position="196"/>
    </location>
</feature>
<keyword evidence="2" id="KW-0812">Transmembrane</keyword>
<evidence type="ECO:0000256" key="2">
    <source>
        <dbReference type="SAM" id="Phobius"/>
    </source>
</evidence>
<sequence length="366" mass="42554">MGQAITDYTKFLGDARDAVYRLNCDQNTAGQLSDEEVRRESELAAARKEVEDSIQQTIRKRLDEINSSYDKEIGKGQERLKRVRVKREKAKSQGMKERIAEETSQLREHNRELKVQMRTLFQKNQAPAFCRSTFYYALYYPRGLREIGLFLLTLVLCFLAVPCGIYFLLIQQRQMWMLAAIYFADVLLIGGAYVMVGNRTRLRYQDTLKRGRDIRNTLRSNRKKIKVITRSIQRDGDEAFYDLEKYDDEIAQAEQELSELVSKKRDALITFENVTKNIISDEIMENNRKRLDELETSCEEAAEALKKLESSIKEQNLHITDTYGPYLGNEFLKPDRLTELLKLFQNGSASNLTEAMELYKRAQSTV</sequence>
<keyword evidence="4" id="KW-1185">Reference proteome</keyword>